<dbReference type="NCBIfam" id="TIGR02072">
    <property type="entry name" value="BioC"/>
    <property type="match status" value="1"/>
</dbReference>
<dbReference type="GO" id="GO:0102130">
    <property type="term" value="F:malonyl-CoA methyltransferase activity"/>
    <property type="evidence" value="ECO:0007669"/>
    <property type="project" value="UniProtKB-EC"/>
</dbReference>
<dbReference type="SUPFAM" id="SSF53335">
    <property type="entry name" value="S-adenosyl-L-methionine-dependent methyltransferases"/>
    <property type="match status" value="1"/>
</dbReference>
<dbReference type="AlphaFoldDB" id="A0A2K8KZB0"/>
<comment type="pathway">
    <text evidence="2 8">Cofactor biosynthesis; biotin biosynthesis.</text>
</comment>
<keyword evidence="4 8" id="KW-0489">Methyltransferase</keyword>
<keyword evidence="11" id="KW-1185">Reference proteome</keyword>
<evidence type="ECO:0000313" key="10">
    <source>
        <dbReference type="EMBL" id="ATX78144.1"/>
    </source>
</evidence>
<accession>A0A2K8KZB0</accession>
<dbReference type="GO" id="GO:0032259">
    <property type="term" value="P:methylation"/>
    <property type="evidence" value="ECO:0007669"/>
    <property type="project" value="UniProtKB-KW"/>
</dbReference>
<sequence length="257" mass="28461">MDKRAVAQVFGRAAEHYDGAAHLQRRVADQLMAQVSELPLRQAGHVVDLGTGTGYCLPSLAQRFQPSLLTALDLAEPMLARARQRVAQVSPVQADLENPPLADNSVDLAVSSLAVQWLDRPDAFINRLAQVLKPGGYLALSTLGPKTLAELRQAWAQVDQATHVNRFLPASDWQAAIAASSLTLTLWHEEQLEVRYDAPLNLVRELKALGAHHVERQHTPAVGHLRPMLRAYEEFICADGRYPATWDVFYLIVRKAL</sequence>
<dbReference type="InterPro" id="IPR011814">
    <property type="entry name" value="BioC"/>
</dbReference>
<dbReference type="GO" id="GO:0010340">
    <property type="term" value="F:carboxyl-O-methyltransferase activity"/>
    <property type="evidence" value="ECO:0007669"/>
    <property type="project" value="UniProtKB-UniRule"/>
</dbReference>
<dbReference type="RefSeq" id="WP_100258353.1">
    <property type="nucleotide sequence ID" value="NZ_CP011797.1"/>
</dbReference>
<evidence type="ECO:0000256" key="2">
    <source>
        <dbReference type="ARBA" id="ARBA00004746"/>
    </source>
</evidence>
<dbReference type="EMBL" id="CP011797">
    <property type="protein sequence ID" value="ATX78144.1"/>
    <property type="molecule type" value="Genomic_DNA"/>
</dbReference>
<keyword evidence="7 8" id="KW-0093">Biotin biosynthesis</keyword>
<evidence type="ECO:0000256" key="8">
    <source>
        <dbReference type="HAMAP-Rule" id="MF_00835"/>
    </source>
</evidence>
<evidence type="ECO:0000256" key="1">
    <source>
        <dbReference type="ARBA" id="ARBA00000852"/>
    </source>
</evidence>
<dbReference type="CDD" id="cd02440">
    <property type="entry name" value="AdoMet_MTases"/>
    <property type="match status" value="1"/>
</dbReference>
<dbReference type="Proteomes" id="UP000229757">
    <property type="component" value="Chromosome"/>
</dbReference>
<evidence type="ECO:0000256" key="5">
    <source>
        <dbReference type="ARBA" id="ARBA00022679"/>
    </source>
</evidence>
<dbReference type="Gene3D" id="3.40.50.150">
    <property type="entry name" value="Vaccinia Virus protein VP39"/>
    <property type="match status" value="1"/>
</dbReference>
<dbReference type="UniPathway" id="UPA00078"/>
<comment type="function">
    <text evidence="8">Converts the free carboxyl group of a malonyl-thioester to its methyl ester by transfer of a methyl group from S-adenosyl-L-methionine (SAM). It allows to synthesize pimeloyl-ACP via the fatty acid synthetic pathway.</text>
</comment>
<keyword evidence="6 8" id="KW-0949">S-adenosyl-L-methionine</keyword>
<dbReference type="InterPro" id="IPR050602">
    <property type="entry name" value="Malonyl-ACP_OMT"/>
</dbReference>
<evidence type="ECO:0000256" key="6">
    <source>
        <dbReference type="ARBA" id="ARBA00022691"/>
    </source>
</evidence>
<evidence type="ECO:0000313" key="11">
    <source>
        <dbReference type="Proteomes" id="UP000229757"/>
    </source>
</evidence>
<proteinExistence type="inferred from homology"/>
<evidence type="ECO:0000256" key="7">
    <source>
        <dbReference type="ARBA" id="ARBA00022756"/>
    </source>
</evidence>
<feature type="domain" description="Methyltransferase type 11" evidence="9">
    <location>
        <begin position="47"/>
        <end position="139"/>
    </location>
</feature>
<gene>
    <name evidence="8 10" type="primary">bioC</name>
    <name evidence="10" type="ORF">REIFOR_03025</name>
</gene>
<evidence type="ECO:0000256" key="3">
    <source>
        <dbReference type="ARBA" id="ARBA00012327"/>
    </source>
</evidence>
<dbReference type="HAMAP" id="MF_00835">
    <property type="entry name" value="BioC"/>
    <property type="match status" value="1"/>
</dbReference>
<protein>
    <recommendedName>
        <fullName evidence="3 8">Malonyl-[acyl-carrier protein] O-methyltransferase</fullName>
        <shortName evidence="8">Malonyl-ACP O-methyltransferase</shortName>
        <ecNumber evidence="3 8">2.1.1.197</ecNumber>
    </recommendedName>
    <alternativeName>
        <fullName evidence="8">Biotin synthesis protein BioC</fullName>
    </alternativeName>
</protein>
<dbReference type="Pfam" id="PF08241">
    <property type="entry name" value="Methyltransf_11"/>
    <property type="match status" value="1"/>
</dbReference>
<keyword evidence="5 8" id="KW-0808">Transferase</keyword>
<dbReference type="PANTHER" id="PTHR13090:SF1">
    <property type="entry name" value="ARGININE-HYDROXYLASE NDUFAF5, MITOCHONDRIAL"/>
    <property type="match status" value="1"/>
</dbReference>
<dbReference type="KEGG" id="rfo:REIFOR_03025"/>
<dbReference type="EC" id="2.1.1.197" evidence="3 8"/>
<reference evidence="10 11" key="1">
    <citation type="journal article" date="2017" name="Environ. Microbiol.">
        <title>Genomic and physiological analyses of 'Reinekea forsetii' reveal a versatile opportunistic lifestyle during spring algae blooms.</title>
        <authorList>
            <person name="Avci B."/>
            <person name="Hahnke R.L."/>
            <person name="Chafee M."/>
            <person name="Fischer T."/>
            <person name="Gruber-Vodicka H."/>
            <person name="Tegetmeyer H.E."/>
            <person name="Harder J."/>
            <person name="Fuchs B.M."/>
            <person name="Amann R.I."/>
            <person name="Teeling H."/>
        </authorList>
    </citation>
    <scope>NUCLEOTIDE SEQUENCE [LARGE SCALE GENOMIC DNA]</scope>
    <source>
        <strain evidence="10 11">Hel1_31_D35</strain>
    </source>
</reference>
<dbReference type="GO" id="GO:0008757">
    <property type="term" value="F:S-adenosylmethionine-dependent methyltransferase activity"/>
    <property type="evidence" value="ECO:0007669"/>
    <property type="project" value="InterPro"/>
</dbReference>
<dbReference type="InterPro" id="IPR029063">
    <property type="entry name" value="SAM-dependent_MTases_sf"/>
</dbReference>
<comment type="catalytic activity">
    <reaction evidence="1 8">
        <text>malonyl-[ACP] + S-adenosyl-L-methionine = malonyl-[ACP] methyl ester + S-adenosyl-L-homocysteine</text>
        <dbReference type="Rhea" id="RHEA:17105"/>
        <dbReference type="Rhea" id="RHEA-COMP:9623"/>
        <dbReference type="Rhea" id="RHEA-COMP:9954"/>
        <dbReference type="ChEBI" id="CHEBI:57856"/>
        <dbReference type="ChEBI" id="CHEBI:59789"/>
        <dbReference type="ChEBI" id="CHEBI:78449"/>
        <dbReference type="ChEBI" id="CHEBI:78845"/>
        <dbReference type="EC" id="2.1.1.197"/>
    </reaction>
</comment>
<dbReference type="GO" id="GO:0009102">
    <property type="term" value="P:biotin biosynthetic process"/>
    <property type="evidence" value="ECO:0007669"/>
    <property type="project" value="UniProtKB-UniRule"/>
</dbReference>
<name>A0A2K8KZB0_9GAMM</name>
<evidence type="ECO:0000259" key="9">
    <source>
        <dbReference type="Pfam" id="PF08241"/>
    </source>
</evidence>
<dbReference type="InterPro" id="IPR013216">
    <property type="entry name" value="Methyltransf_11"/>
</dbReference>
<dbReference type="PANTHER" id="PTHR13090">
    <property type="entry name" value="ARGININE-HYDROXYLASE NDUFAF5, MITOCHONDRIAL"/>
    <property type="match status" value="1"/>
</dbReference>
<comment type="similarity">
    <text evidence="8">Belongs to the methyltransferase superfamily.</text>
</comment>
<dbReference type="OrthoDB" id="9760689at2"/>
<evidence type="ECO:0000256" key="4">
    <source>
        <dbReference type="ARBA" id="ARBA00022603"/>
    </source>
</evidence>
<organism evidence="10 11">
    <name type="scientific">Reinekea forsetii</name>
    <dbReference type="NCBI Taxonomy" id="1336806"/>
    <lineage>
        <taxon>Bacteria</taxon>
        <taxon>Pseudomonadati</taxon>
        <taxon>Pseudomonadota</taxon>
        <taxon>Gammaproteobacteria</taxon>
        <taxon>Oceanospirillales</taxon>
        <taxon>Saccharospirillaceae</taxon>
        <taxon>Reinekea</taxon>
    </lineage>
</organism>